<dbReference type="InterPro" id="IPR051338">
    <property type="entry name" value="NodU/CmcH_Carbamoyltrnsfr"/>
</dbReference>
<feature type="domain" description="Carbamoyltransferase C-terminal" evidence="3">
    <location>
        <begin position="406"/>
        <end position="594"/>
    </location>
</feature>
<dbReference type="PANTHER" id="PTHR34847:SF1">
    <property type="entry name" value="NODULATION PROTEIN U"/>
    <property type="match status" value="1"/>
</dbReference>
<feature type="domain" description="Carbamoyltransferase" evidence="2">
    <location>
        <begin position="3"/>
        <end position="348"/>
    </location>
</feature>
<evidence type="ECO:0000259" key="2">
    <source>
        <dbReference type="Pfam" id="PF02543"/>
    </source>
</evidence>
<evidence type="ECO:0000259" key="3">
    <source>
        <dbReference type="Pfam" id="PF16861"/>
    </source>
</evidence>
<evidence type="ECO:0000313" key="4">
    <source>
        <dbReference type="EMBL" id="CAE6804409.1"/>
    </source>
</evidence>
<dbReference type="CDD" id="cd24098">
    <property type="entry name" value="ASKHA_NBD_TobZ_N"/>
    <property type="match status" value="1"/>
</dbReference>
<dbReference type="InterPro" id="IPR043129">
    <property type="entry name" value="ATPase_NBD"/>
</dbReference>
<sequence length="614" mass="68772">MNILGISAFYHDSAACLVRDGEIIAAAQEERFTRKKHDPGFPHRAIEYCLREGGIALNEVQHLVFYDKPLVKFERLLETYLAFAPRGVQSFLAAMPVWLKEKLLLKSLLQKEFLVHAPGLAKSALPQILFSEHHESHAASAFFPSPYEKAVVLCMDGVGEWATTSAWLGDGGTLAPLWEIPFPHSIGLLYSAFTYYTGFKVNSGEYKVMGLAPYGEPKYVKAIYEHLLDLKPDGTFRLNMDYFNYCTGLTMTGNKFDEVFGGPPRKPESKLTQREMDLARSVQEVTEEVMLRLSRTLHRETGVDYLCMAGGVALNCVGNGRILREGPFKGLWIQPAAGDAGGAMGAALTTWYQYEQKPRKVSKGQDGIKGSYLGPSHTNEEIETYLKTVSAPYVRLDESQLYARVADELAAGKVVGWLQGRMEFGPRALGGRSILGDARNRDMQSVMNLKIKYRESFRPFAPSVLRERVSDYFALNADSPYMLIVAPVVEKRRLAVGAKQEGLWGIELLNVPRSDIPAVTHLDYSARVQTVHKDTNPRYYALLKAFEAKTGDAVLVNTSFNVRGEPIVSTPEDAYRCFMRTEMDVLVLENCVLLKTEQKPLEGDSDWKKEFELD</sequence>
<name>A0ABN7MIE6_9BACT</name>
<evidence type="ECO:0000313" key="5">
    <source>
        <dbReference type="Proteomes" id="UP000675880"/>
    </source>
</evidence>
<comment type="similarity">
    <text evidence="1">Belongs to the NodU/CmcH family.</text>
</comment>
<keyword evidence="4" id="KW-0808">Transferase</keyword>
<dbReference type="Gene3D" id="3.90.870.20">
    <property type="entry name" value="Carbamoyltransferase, C-terminal domain"/>
    <property type="match status" value="1"/>
</dbReference>
<comment type="caution">
    <text evidence="4">The sequence shown here is derived from an EMBL/GenBank/DDBJ whole genome shotgun (WGS) entry which is preliminary data.</text>
</comment>
<dbReference type="Pfam" id="PF16861">
    <property type="entry name" value="Carbam_trans_C"/>
    <property type="match status" value="1"/>
</dbReference>
<dbReference type="EMBL" id="CAJNBJ010000022">
    <property type="protein sequence ID" value="CAE6804409.1"/>
    <property type="molecule type" value="Genomic_DNA"/>
</dbReference>
<dbReference type="Proteomes" id="UP000675880">
    <property type="component" value="Unassembled WGS sequence"/>
</dbReference>
<dbReference type="InterPro" id="IPR038152">
    <property type="entry name" value="Carbam_trans_C_sf"/>
</dbReference>
<dbReference type="InterPro" id="IPR031730">
    <property type="entry name" value="Carbam_trans_C"/>
</dbReference>
<organism evidence="4 5">
    <name type="scientific">Nitrospira defluvii</name>
    <dbReference type="NCBI Taxonomy" id="330214"/>
    <lineage>
        <taxon>Bacteria</taxon>
        <taxon>Pseudomonadati</taxon>
        <taxon>Nitrospirota</taxon>
        <taxon>Nitrospiria</taxon>
        <taxon>Nitrospirales</taxon>
        <taxon>Nitrospiraceae</taxon>
        <taxon>Nitrospira</taxon>
    </lineage>
</organism>
<protein>
    <submittedName>
        <fullName evidence="4">Enzyme</fullName>
        <ecNumber evidence="4">2.1.3.-</ecNumber>
    </submittedName>
</protein>
<dbReference type="SUPFAM" id="SSF53067">
    <property type="entry name" value="Actin-like ATPase domain"/>
    <property type="match status" value="1"/>
</dbReference>
<dbReference type="PANTHER" id="PTHR34847">
    <property type="entry name" value="NODULATION PROTEIN U"/>
    <property type="match status" value="1"/>
</dbReference>
<reference evidence="4 5" key="1">
    <citation type="submission" date="2021-02" db="EMBL/GenBank/DDBJ databases">
        <authorList>
            <person name="Han P."/>
        </authorList>
    </citation>
    <scope>NUCLEOTIDE SEQUENCE [LARGE SCALE GENOMIC DNA]</scope>
    <source>
        <strain evidence="4">Candidatus Nitrospira sp. ZN2</strain>
    </source>
</reference>
<keyword evidence="5" id="KW-1185">Reference proteome</keyword>
<dbReference type="GO" id="GO:0016740">
    <property type="term" value="F:transferase activity"/>
    <property type="evidence" value="ECO:0007669"/>
    <property type="project" value="UniProtKB-KW"/>
</dbReference>
<accession>A0ABN7MIE6</accession>
<proteinExistence type="inferred from homology"/>
<dbReference type="RefSeq" id="WP_213044353.1">
    <property type="nucleotide sequence ID" value="NZ_CAJNBJ010000022.1"/>
</dbReference>
<dbReference type="EC" id="2.1.3.-" evidence="4"/>
<dbReference type="Gene3D" id="3.30.420.40">
    <property type="match status" value="2"/>
</dbReference>
<evidence type="ECO:0000256" key="1">
    <source>
        <dbReference type="ARBA" id="ARBA00006129"/>
    </source>
</evidence>
<dbReference type="Pfam" id="PF02543">
    <property type="entry name" value="Carbam_trans_N"/>
    <property type="match status" value="1"/>
</dbReference>
<gene>
    <name evidence="4" type="ORF">NSPZN2_90020</name>
</gene>
<dbReference type="InterPro" id="IPR003696">
    <property type="entry name" value="Carbtransf_dom"/>
</dbReference>